<organism evidence="1 2">
    <name type="scientific">Frankia nepalensis</name>
    <dbReference type="NCBI Taxonomy" id="1836974"/>
    <lineage>
        <taxon>Bacteria</taxon>
        <taxon>Bacillati</taxon>
        <taxon>Actinomycetota</taxon>
        <taxon>Actinomycetes</taxon>
        <taxon>Frankiales</taxon>
        <taxon>Frankiaceae</taxon>
        <taxon>Frankia</taxon>
    </lineage>
</organism>
<dbReference type="InterPro" id="IPR022062">
    <property type="entry name" value="DUF3618"/>
</dbReference>
<feature type="non-terminal residue" evidence="1">
    <location>
        <position position="100"/>
    </location>
</feature>
<name>A0A937RMC6_9ACTN</name>
<gene>
    <name evidence="1" type="ORF">I7412_39165</name>
</gene>
<reference evidence="1" key="1">
    <citation type="submission" date="2020-12" db="EMBL/GenBank/DDBJ databases">
        <title>Genomic characterization of non-nitrogen-fixing Frankia strains.</title>
        <authorList>
            <person name="Carlos-Shanley C."/>
            <person name="Guerra T."/>
            <person name="Hahn D."/>
        </authorList>
    </citation>
    <scope>NUCLEOTIDE SEQUENCE</scope>
    <source>
        <strain evidence="1">CN6</strain>
    </source>
</reference>
<evidence type="ECO:0000313" key="2">
    <source>
        <dbReference type="Proteomes" id="UP000604475"/>
    </source>
</evidence>
<keyword evidence="2" id="KW-1185">Reference proteome</keyword>
<dbReference type="RefSeq" id="WP_203031882.1">
    <property type="nucleotide sequence ID" value="NZ_JAEACQ010000368.1"/>
</dbReference>
<comment type="caution">
    <text evidence="1">The sequence shown here is derived from an EMBL/GenBank/DDBJ whole genome shotgun (WGS) entry which is preliminary data.</text>
</comment>
<sequence>MPQDPATIQRQIEDTRAELAETIDAIAEIVSPRRVAERAGEQVRAKAAELRARVGHGARPVELAGAAPTAGRGAVAVTAVPAPAAAAGGAAPAGAGLVGS</sequence>
<dbReference type="Proteomes" id="UP000604475">
    <property type="component" value="Unassembled WGS sequence"/>
</dbReference>
<protein>
    <submittedName>
        <fullName evidence="1">DUF3618 domain-containing protein</fullName>
    </submittedName>
</protein>
<evidence type="ECO:0000313" key="1">
    <source>
        <dbReference type="EMBL" id="MBL7633072.1"/>
    </source>
</evidence>
<accession>A0A937RMC6</accession>
<dbReference type="EMBL" id="JAEACQ010000368">
    <property type="protein sequence ID" value="MBL7633072.1"/>
    <property type="molecule type" value="Genomic_DNA"/>
</dbReference>
<dbReference type="AlphaFoldDB" id="A0A937RMC6"/>
<proteinExistence type="predicted"/>
<dbReference type="Pfam" id="PF12277">
    <property type="entry name" value="DUF3618"/>
    <property type="match status" value="1"/>
</dbReference>